<name>A0AC61L092_9EURY</name>
<dbReference type="EMBL" id="PQXF01000035">
    <property type="protein sequence ID" value="PXF58540.1"/>
    <property type="molecule type" value="Genomic_DNA"/>
</dbReference>
<accession>A0AC61L092</accession>
<sequence>MNATEVGTKRAEITAQYKEFIGRKIIFILSCITAICIIAAISATLGSYPITVTEVYHIIVHSPFQNIDISHPITVTELYHTIVHNSFQDFINTNEEYVVWKLRLPRIVMGILAGIGLAVAGTAMQGILRNPLVSPTTIGIAAGAHLGAAIAFILGAGFTSGKLILMGNAFLFALIPAFVIFGLARFKRATPEMMILAGIAMTFIFSSVSSLLHYFSDPDMLKGLVVWKMGNLGNATWGDLFTVSLVLAVCIPLLIWKSWDLNTMGAGDEIAKSLGVNVKRTRIFVMMTASLLTAVVICFTGMITFVGLVAPHICRIIIGGDTRFLIPASGLFGAVFLLFSDTVARTIVAPVIIPVGIVTSCVGGPLFLYLIIRKRREYW</sequence>
<dbReference type="Proteomes" id="UP000248329">
    <property type="component" value="Unassembled WGS sequence"/>
</dbReference>
<protein>
    <submittedName>
        <fullName evidence="1">Iron ABC transporter permease</fullName>
    </submittedName>
</protein>
<organism evidence="1 2">
    <name type="scientific">Candidatus Methanogaster sp</name>
    <dbReference type="NCBI Taxonomy" id="3386292"/>
    <lineage>
        <taxon>Archaea</taxon>
        <taxon>Methanobacteriati</taxon>
        <taxon>Methanobacteriota</taxon>
        <taxon>Stenosarchaea group</taxon>
        <taxon>Methanomicrobia</taxon>
        <taxon>Methanosarcinales</taxon>
        <taxon>ANME-2 cluster</taxon>
        <taxon>Candidatus Methanogasteraceae</taxon>
        <taxon>Candidatus Methanogaster</taxon>
    </lineage>
</organism>
<evidence type="ECO:0000313" key="2">
    <source>
        <dbReference type="Proteomes" id="UP000248329"/>
    </source>
</evidence>
<proteinExistence type="predicted"/>
<comment type="caution">
    <text evidence="1">The sequence shown here is derived from an EMBL/GenBank/DDBJ whole genome shotgun (WGS) entry which is preliminary data.</text>
</comment>
<gene>
    <name evidence="1" type="ORF">C4B59_13165</name>
</gene>
<evidence type="ECO:0000313" key="1">
    <source>
        <dbReference type="EMBL" id="PXF58540.1"/>
    </source>
</evidence>
<reference evidence="1" key="1">
    <citation type="submission" date="2018-01" db="EMBL/GenBank/DDBJ databases">
        <authorList>
            <person name="Krukenberg V."/>
        </authorList>
    </citation>
    <scope>NUCLEOTIDE SEQUENCE</scope>
    <source>
        <strain evidence="1">E20ANME2</strain>
    </source>
</reference>